<evidence type="ECO:0000256" key="1">
    <source>
        <dbReference type="ARBA" id="ARBA00008005"/>
    </source>
</evidence>
<name>A0A8T0C6T4_9GAMM</name>
<sequence>MTQYKTPGVYVEEKNAFGSSIVANETAIPIFFGYTEKAQMTNGDDIPAVTSADGGDEVSMPVLVDSILTYQEHFGGEDKTGTMKVTEDNGEFRAEIKKGTTKYTPSYMYPSISNFFANGGGKCYIVSLGNYDSFNDIAAIPDMGLFKEAIEYAETATLIAIPDLIRFGEAKYYDRCSALLNYLEESKRQFLIMDVIQNSDSNIYSTNDAIAFREHVSGAVRYGAGYFPYLKSLTPYAYDKDTTTFNGTLLSVLSINGYSYSGEYKNNDEDEIPVLVAKYNNKSPTTTPKLTVKGGATEESSVTATGEDKNEVVVTVGTNGMTPDDFQRKWIKDQEGWQLTCLADITPPENEKPGTFNEDDPWITESDASFPLILKRSGGLPKNSTVSANIAAGEAFSVAEANNNTLTITIETADVNKITAEQLLNKVNTFLGQSGNESAAEDYQFAVNSKFTGQVKGGETATLVRVAAPDNATVNKVENFLAQNYIDMPPSPFMAGIYSRVDNAQGVWIAPANVSPVGVTAPLIDITRNQQEGLNVDASSGKSINAIRSFTGRGTLVWGARTTDGNSLDWRYINVRRLFIAMETDISKALEAYVFKPNEHNTWVEIKIMIEAYLFGLFERGAFAGETPEQSYQVMIGQGETMSEQDILDGFMKVSIKVAPLRPAEFIVLTFSQMMAE</sequence>
<dbReference type="EMBL" id="AHCD03000035">
    <property type="protein sequence ID" value="KAF7785715.1"/>
    <property type="molecule type" value="Genomic_DNA"/>
</dbReference>
<gene>
    <name evidence="3" type="ORF">PRUB_a0080</name>
</gene>
<dbReference type="Proteomes" id="UP000016480">
    <property type="component" value="Unassembled WGS sequence"/>
</dbReference>
<accession>A0A8T0C6T4</accession>
<protein>
    <recommendedName>
        <fullName evidence="2">Tail sheath protein C-terminal domain-containing protein</fullName>
    </recommendedName>
</protein>
<dbReference type="Gene3D" id="3.40.50.11780">
    <property type="match status" value="2"/>
</dbReference>
<proteinExistence type="inferred from homology"/>
<dbReference type="Pfam" id="PF17482">
    <property type="entry name" value="Phage_sheath_1C"/>
    <property type="match status" value="1"/>
</dbReference>
<organism evidence="3 4">
    <name type="scientific">Pseudoalteromonas rubra</name>
    <dbReference type="NCBI Taxonomy" id="43658"/>
    <lineage>
        <taxon>Bacteria</taxon>
        <taxon>Pseudomonadati</taxon>
        <taxon>Pseudomonadota</taxon>
        <taxon>Gammaproteobacteria</taxon>
        <taxon>Alteromonadales</taxon>
        <taxon>Pseudoalteromonadaceae</taxon>
        <taxon>Pseudoalteromonas</taxon>
    </lineage>
</organism>
<dbReference type="InterPro" id="IPR020287">
    <property type="entry name" value="Tail_sheath_C"/>
</dbReference>
<dbReference type="AlphaFoldDB" id="A0A8T0C6T4"/>
<reference evidence="3 4" key="1">
    <citation type="journal article" date="2012" name="J. Bacteriol.">
        <title>Genome sequence of the cycloprodigiosin-producing bacterial strain Pseudoalteromonas rubra ATCC 29570(T).</title>
        <authorList>
            <person name="Xie B.B."/>
            <person name="Shu Y.L."/>
            <person name="Qin Q.L."/>
            <person name="Rong J.C."/>
            <person name="Zhang X.Y."/>
            <person name="Chen X.L."/>
            <person name="Zhou B.C."/>
            <person name="Zhang Y.Z."/>
        </authorList>
    </citation>
    <scope>NUCLEOTIDE SEQUENCE [LARGE SCALE GENOMIC DNA]</scope>
    <source>
        <strain evidence="3 4">DSM 6842</strain>
    </source>
</reference>
<evidence type="ECO:0000259" key="2">
    <source>
        <dbReference type="Pfam" id="PF17482"/>
    </source>
</evidence>
<feature type="domain" description="Tail sheath protein C-terminal" evidence="2">
    <location>
        <begin position="569"/>
        <end position="671"/>
    </location>
</feature>
<dbReference type="InterPro" id="IPR052042">
    <property type="entry name" value="Tail_sheath_structural"/>
</dbReference>
<evidence type="ECO:0000313" key="4">
    <source>
        <dbReference type="Proteomes" id="UP000016480"/>
    </source>
</evidence>
<dbReference type="PANTHER" id="PTHR35861:SF1">
    <property type="entry name" value="PHAGE TAIL SHEATH PROTEIN"/>
    <property type="match status" value="1"/>
</dbReference>
<evidence type="ECO:0000313" key="3">
    <source>
        <dbReference type="EMBL" id="KAF7785715.1"/>
    </source>
</evidence>
<dbReference type="PANTHER" id="PTHR35861">
    <property type="match status" value="1"/>
</dbReference>
<comment type="caution">
    <text evidence="3">The sequence shown here is derived from an EMBL/GenBank/DDBJ whole genome shotgun (WGS) entry which is preliminary data.</text>
</comment>
<dbReference type="GeneID" id="61357931"/>
<dbReference type="RefSeq" id="WP_010386065.1">
    <property type="nucleotide sequence ID" value="NZ_AHCD03000035.1"/>
</dbReference>
<comment type="similarity">
    <text evidence="1">Belongs to the myoviridae tail sheath protein family.</text>
</comment>